<proteinExistence type="predicted"/>
<evidence type="ECO:0000313" key="1">
    <source>
        <dbReference type="EMBL" id="CAG8657319.1"/>
    </source>
</evidence>
<name>A0A9N9H496_9GLOM</name>
<comment type="caution">
    <text evidence="1">The sequence shown here is derived from an EMBL/GenBank/DDBJ whole genome shotgun (WGS) entry which is preliminary data.</text>
</comment>
<accession>A0A9N9H496</accession>
<dbReference type="EMBL" id="CAJVPK010007659">
    <property type="protein sequence ID" value="CAG8657319.1"/>
    <property type="molecule type" value="Genomic_DNA"/>
</dbReference>
<protein>
    <submittedName>
        <fullName evidence="1">10105_t:CDS:1</fullName>
    </submittedName>
</protein>
<feature type="non-terminal residue" evidence="1">
    <location>
        <position position="1"/>
    </location>
</feature>
<gene>
    <name evidence="1" type="ORF">DEBURN_LOCUS11640</name>
</gene>
<sequence length="60" mass="7058">EVKNEDVTRNVITRYFNFGEVLYKRYKELKPTNGKIKATAMVRVEIRKEIPESKLSNEAL</sequence>
<dbReference type="AlphaFoldDB" id="A0A9N9H496"/>
<organism evidence="1 2">
    <name type="scientific">Diversispora eburnea</name>
    <dbReference type="NCBI Taxonomy" id="1213867"/>
    <lineage>
        <taxon>Eukaryota</taxon>
        <taxon>Fungi</taxon>
        <taxon>Fungi incertae sedis</taxon>
        <taxon>Mucoromycota</taxon>
        <taxon>Glomeromycotina</taxon>
        <taxon>Glomeromycetes</taxon>
        <taxon>Diversisporales</taxon>
        <taxon>Diversisporaceae</taxon>
        <taxon>Diversispora</taxon>
    </lineage>
</organism>
<dbReference type="Proteomes" id="UP000789706">
    <property type="component" value="Unassembled WGS sequence"/>
</dbReference>
<dbReference type="OrthoDB" id="2430413at2759"/>
<keyword evidence="2" id="KW-1185">Reference proteome</keyword>
<evidence type="ECO:0000313" key="2">
    <source>
        <dbReference type="Proteomes" id="UP000789706"/>
    </source>
</evidence>
<reference evidence="1" key="1">
    <citation type="submission" date="2021-06" db="EMBL/GenBank/DDBJ databases">
        <authorList>
            <person name="Kallberg Y."/>
            <person name="Tangrot J."/>
            <person name="Rosling A."/>
        </authorList>
    </citation>
    <scope>NUCLEOTIDE SEQUENCE</scope>
    <source>
        <strain evidence="1">AZ414A</strain>
    </source>
</reference>